<organism evidence="2 3">
    <name type="scientific">Aeromicrobium flavum</name>
    <dbReference type="NCBI Taxonomy" id="416568"/>
    <lineage>
        <taxon>Bacteria</taxon>
        <taxon>Bacillati</taxon>
        <taxon>Actinomycetota</taxon>
        <taxon>Actinomycetes</taxon>
        <taxon>Propionibacteriales</taxon>
        <taxon>Nocardioidaceae</taxon>
        <taxon>Aeromicrobium</taxon>
    </lineage>
</organism>
<feature type="compositionally biased region" description="Low complexity" evidence="1">
    <location>
        <begin position="52"/>
        <end position="81"/>
    </location>
</feature>
<evidence type="ECO:0000313" key="2">
    <source>
        <dbReference type="EMBL" id="GEO89464.1"/>
    </source>
</evidence>
<protein>
    <submittedName>
        <fullName evidence="2">Uncharacterized protein</fullName>
    </submittedName>
</protein>
<dbReference type="AlphaFoldDB" id="A0A512HVI3"/>
<proteinExistence type="predicted"/>
<accession>A0A512HVI3</accession>
<evidence type="ECO:0000313" key="3">
    <source>
        <dbReference type="Proteomes" id="UP000321769"/>
    </source>
</evidence>
<reference evidence="2 3" key="1">
    <citation type="submission" date="2019-07" db="EMBL/GenBank/DDBJ databases">
        <title>Whole genome shotgun sequence of Aeromicrobium flavum NBRC 107625.</title>
        <authorList>
            <person name="Hosoyama A."/>
            <person name="Uohara A."/>
            <person name="Ohji S."/>
            <person name="Ichikawa N."/>
        </authorList>
    </citation>
    <scope>NUCLEOTIDE SEQUENCE [LARGE SCALE GENOMIC DNA]</scope>
    <source>
        <strain evidence="2 3">NBRC 107625</strain>
    </source>
</reference>
<comment type="caution">
    <text evidence="2">The sequence shown here is derived from an EMBL/GenBank/DDBJ whole genome shotgun (WGS) entry which is preliminary data.</text>
</comment>
<gene>
    <name evidence="2" type="ORF">AFL01nite_17910</name>
</gene>
<evidence type="ECO:0000256" key="1">
    <source>
        <dbReference type="SAM" id="MobiDB-lite"/>
    </source>
</evidence>
<dbReference type="Proteomes" id="UP000321769">
    <property type="component" value="Unassembled WGS sequence"/>
</dbReference>
<keyword evidence="3" id="KW-1185">Reference proteome</keyword>
<feature type="region of interest" description="Disordered" evidence="1">
    <location>
        <begin position="45"/>
        <end position="86"/>
    </location>
</feature>
<name>A0A512HVI3_9ACTN</name>
<dbReference type="EMBL" id="BJZQ01000007">
    <property type="protein sequence ID" value="GEO89464.1"/>
    <property type="molecule type" value="Genomic_DNA"/>
</dbReference>
<sequence>MGHPTHAAITTLGGNITVHTARPIKTALTAAAVTALLTLSACGGSDEETATDRATTAQSEAPTEEPSASAAADPASGDQPAWAASTATPGEKISTFEVGDITVDVHQVGTAPAPKQGMWVDPKTNKPLIAQGDPLVFVNYVVTNNGDAVDLGSSLVNISARYDDWAYAQGMGGITDSALYESQGVVSFPIKPGTAQEPPVYTLEKGQTYSYGENFHHQKSSKITFKATVTPVDAEGELLHDQRVEGEGTGTIE</sequence>